<accession>A0AA39WYB8</accession>
<evidence type="ECO:0000313" key="2">
    <source>
        <dbReference type="EMBL" id="KAK0623845.1"/>
    </source>
</evidence>
<organism evidence="2 3">
    <name type="scientific">Immersiella caudata</name>
    <dbReference type="NCBI Taxonomy" id="314043"/>
    <lineage>
        <taxon>Eukaryota</taxon>
        <taxon>Fungi</taxon>
        <taxon>Dikarya</taxon>
        <taxon>Ascomycota</taxon>
        <taxon>Pezizomycotina</taxon>
        <taxon>Sordariomycetes</taxon>
        <taxon>Sordariomycetidae</taxon>
        <taxon>Sordariales</taxon>
        <taxon>Lasiosphaeriaceae</taxon>
        <taxon>Immersiella</taxon>
    </lineage>
</organism>
<proteinExistence type="predicted"/>
<name>A0AA39WYB8_9PEZI</name>
<sequence length="148" mass="16157">MLLPIGIRVLSLFRELSDLPSGTTAAAIFQRNLITESERFTLWAQDLSLSRPGHVSLDYRVRDAEVMRSRLADILGELGNHLEELRSIIAGKRQPAELQFNEDAVRRSPSLSSRGTSDSGSSDSAAGATFRGSGPPSSGSLFHEVDFR</sequence>
<dbReference type="Proteomes" id="UP001175000">
    <property type="component" value="Unassembled WGS sequence"/>
</dbReference>
<feature type="compositionally biased region" description="Low complexity" evidence="1">
    <location>
        <begin position="107"/>
        <end position="129"/>
    </location>
</feature>
<protein>
    <submittedName>
        <fullName evidence="2">Uncharacterized protein</fullName>
    </submittedName>
</protein>
<evidence type="ECO:0000256" key="1">
    <source>
        <dbReference type="SAM" id="MobiDB-lite"/>
    </source>
</evidence>
<keyword evidence="3" id="KW-1185">Reference proteome</keyword>
<dbReference type="EMBL" id="JAULSU010000003">
    <property type="protein sequence ID" value="KAK0623845.1"/>
    <property type="molecule type" value="Genomic_DNA"/>
</dbReference>
<reference evidence="2" key="1">
    <citation type="submission" date="2023-06" db="EMBL/GenBank/DDBJ databases">
        <title>Genome-scale phylogeny and comparative genomics of the fungal order Sordariales.</title>
        <authorList>
            <consortium name="Lawrence Berkeley National Laboratory"/>
            <person name="Hensen N."/>
            <person name="Bonometti L."/>
            <person name="Westerberg I."/>
            <person name="Brannstrom I.O."/>
            <person name="Guillou S."/>
            <person name="Cros-Aarteil S."/>
            <person name="Calhoun S."/>
            <person name="Haridas S."/>
            <person name="Kuo A."/>
            <person name="Mondo S."/>
            <person name="Pangilinan J."/>
            <person name="Riley R."/>
            <person name="Labutti K."/>
            <person name="Andreopoulos B."/>
            <person name="Lipzen A."/>
            <person name="Chen C."/>
            <person name="Yanf M."/>
            <person name="Daum C."/>
            <person name="Ng V."/>
            <person name="Clum A."/>
            <person name="Steindorff A."/>
            <person name="Ohm R."/>
            <person name="Martin F."/>
            <person name="Silar P."/>
            <person name="Natvig D."/>
            <person name="Lalanne C."/>
            <person name="Gautier V."/>
            <person name="Ament-Velasquez S.L."/>
            <person name="Kruys A."/>
            <person name="Hutchinson M.I."/>
            <person name="Powell A.J."/>
            <person name="Barry K."/>
            <person name="Miller A.N."/>
            <person name="Grigoriev I.V."/>
            <person name="Debuchy R."/>
            <person name="Gladieux P."/>
            <person name="Thoren M.H."/>
            <person name="Johannesson H."/>
        </authorList>
    </citation>
    <scope>NUCLEOTIDE SEQUENCE</scope>
    <source>
        <strain evidence="2">CBS 606.72</strain>
    </source>
</reference>
<feature type="region of interest" description="Disordered" evidence="1">
    <location>
        <begin position="99"/>
        <end position="148"/>
    </location>
</feature>
<evidence type="ECO:0000313" key="3">
    <source>
        <dbReference type="Proteomes" id="UP001175000"/>
    </source>
</evidence>
<dbReference type="AlphaFoldDB" id="A0AA39WYB8"/>
<gene>
    <name evidence="2" type="ORF">B0T14DRAFT_517129</name>
</gene>
<comment type="caution">
    <text evidence="2">The sequence shown here is derived from an EMBL/GenBank/DDBJ whole genome shotgun (WGS) entry which is preliminary data.</text>
</comment>